<reference evidence="7 8" key="1">
    <citation type="submission" date="2017-11" db="EMBL/GenBank/DDBJ databases">
        <title>Genome-resolved metagenomics identifies genetic mobility, metabolic interactions, and unexpected diversity in perchlorate-reducing communities.</title>
        <authorList>
            <person name="Barnum T.P."/>
            <person name="Figueroa I.A."/>
            <person name="Carlstrom C.I."/>
            <person name="Lucas L.N."/>
            <person name="Engelbrektson A.L."/>
            <person name="Coates J.D."/>
        </authorList>
    </citation>
    <scope>NUCLEOTIDE SEQUENCE [LARGE SCALE GENOMIC DNA]</scope>
    <source>
        <strain evidence="7">BM301</strain>
    </source>
</reference>
<evidence type="ECO:0000259" key="5">
    <source>
        <dbReference type="Pfam" id="PF03668"/>
    </source>
</evidence>
<dbReference type="PANTHER" id="PTHR30448">
    <property type="entry name" value="RNASE ADAPTER PROTEIN RAPZ"/>
    <property type="match status" value="1"/>
</dbReference>
<dbReference type="GO" id="GO:0005525">
    <property type="term" value="F:GTP binding"/>
    <property type="evidence" value="ECO:0007669"/>
    <property type="project" value="UniProtKB-UniRule"/>
</dbReference>
<evidence type="ECO:0000259" key="6">
    <source>
        <dbReference type="Pfam" id="PF22740"/>
    </source>
</evidence>
<dbReference type="PANTHER" id="PTHR30448:SF0">
    <property type="entry name" value="RNASE ADAPTER PROTEIN RAPZ"/>
    <property type="match status" value="1"/>
</dbReference>
<keyword evidence="3 4" id="KW-0342">GTP-binding</keyword>
<dbReference type="AlphaFoldDB" id="A0A2N6CXD9"/>
<evidence type="ECO:0000313" key="8">
    <source>
        <dbReference type="Proteomes" id="UP000235015"/>
    </source>
</evidence>
<dbReference type="SUPFAM" id="SSF52540">
    <property type="entry name" value="P-loop containing nucleoside triphosphate hydrolases"/>
    <property type="match status" value="1"/>
</dbReference>
<evidence type="ECO:0000256" key="2">
    <source>
        <dbReference type="ARBA" id="ARBA00022840"/>
    </source>
</evidence>
<dbReference type="InterPro" id="IPR053930">
    <property type="entry name" value="RapZ-like_N"/>
</dbReference>
<dbReference type="RefSeq" id="WP_273438741.1">
    <property type="nucleotide sequence ID" value="NZ_PKUN01000009.1"/>
</dbReference>
<dbReference type="HAMAP" id="MF_00636">
    <property type="entry name" value="RapZ_like"/>
    <property type="match status" value="1"/>
</dbReference>
<dbReference type="EMBL" id="PKUN01000009">
    <property type="protein sequence ID" value="PLX61961.1"/>
    <property type="molecule type" value="Genomic_DNA"/>
</dbReference>
<evidence type="ECO:0000313" key="7">
    <source>
        <dbReference type="EMBL" id="PLX61961.1"/>
    </source>
</evidence>
<sequence length="292" mass="33324">MKLAIITGLSCSGKSVALHTLEDEGYYCIDNLPVFLLPALAGELVKRHDKRFQLVAISIDSRNTPTEFESISTLLQPLKAEKIRFEVIFLEAQDETLIKRFSETRRRHPLTGGARPLAEAISYERELMAPFLNVADIRIDTSQTTLHELRHLIRSRITERLDTKISLLVQSFGFKQGVPRDADFVYDARCLPNPHWQPALRQLTGKDEAVQAFLGASNDVKHYQADLAQFLEQWIPRFETEGRSYLTIAIGCTGGQHRSVYLVEQLAIHFRAHGRQIQTRHRDLPREEKAPN</sequence>
<dbReference type="InterPro" id="IPR005337">
    <property type="entry name" value="RapZ-like"/>
</dbReference>
<gene>
    <name evidence="7" type="ORF">C0630_08080</name>
</gene>
<name>A0A2N6CXD9_9GAMM</name>
<dbReference type="STRING" id="1111735.GCA_000428045_04276"/>
<dbReference type="Pfam" id="PF03668">
    <property type="entry name" value="RapZ-like_N"/>
    <property type="match status" value="1"/>
</dbReference>
<dbReference type="InterPro" id="IPR027417">
    <property type="entry name" value="P-loop_NTPase"/>
</dbReference>
<feature type="binding site" evidence="4">
    <location>
        <begin position="60"/>
        <end position="63"/>
    </location>
    <ligand>
        <name>GTP</name>
        <dbReference type="ChEBI" id="CHEBI:37565"/>
    </ligand>
</feature>
<protein>
    <submittedName>
        <fullName evidence="7">RNase adapter RapZ</fullName>
    </submittedName>
</protein>
<proteinExistence type="inferred from homology"/>
<dbReference type="GO" id="GO:0005524">
    <property type="term" value="F:ATP binding"/>
    <property type="evidence" value="ECO:0007669"/>
    <property type="project" value="UniProtKB-UniRule"/>
</dbReference>
<evidence type="ECO:0000256" key="4">
    <source>
        <dbReference type="HAMAP-Rule" id="MF_00636"/>
    </source>
</evidence>
<evidence type="ECO:0000256" key="1">
    <source>
        <dbReference type="ARBA" id="ARBA00022741"/>
    </source>
</evidence>
<feature type="domain" description="RapZ C-terminal" evidence="6">
    <location>
        <begin position="166"/>
        <end position="284"/>
    </location>
</feature>
<dbReference type="InterPro" id="IPR053931">
    <property type="entry name" value="RapZ_C"/>
</dbReference>
<keyword evidence="1 4" id="KW-0547">Nucleotide-binding</keyword>
<comment type="caution">
    <text evidence="7">The sequence shown here is derived from an EMBL/GenBank/DDBJ whole genome shotgun (WGS) entry which is preliminary data.</text>
</comment>
<keyword evidence="2 4" id="KW-0067">ATP-binding</keyword>
<evidence type="ECO:0000256" key="3">
    <source>
        <dbReference type="ARBA" id="ARBA00023134"/>
    </source>
</evidence>
<dbReference type="Pfam" id="PF22740">
    <property type="entry name" value="PapZ_C"/>
    <property type="match status" value="1"/>
</dbReference>
<dbReference type="Proteomes" id="UP000235015">
    <property type="component" value="Unassembled WGS sequence"/>
</dbReference>
<dbReference type="PIRSF" id="PIRSF005052">
    <property type="entry name" value="P-loopkin"/>
    <property type="match status" value="1"/>
</dbReference>
<comment type="caution">
    <text evidence="4">Lacks conserved residue(s) required for the propagation of feature annotation.</text>
</comment>
<feature type="domain" description="RapZ-like N-terminal" evidence="5">
    <location>
        <begin position="1"/>
        <end position="157"/>
    </location>
</feature>
<accession>A0A2N6CXD9</accession>
<dbReference type="NCBIfam" id="NF003828">
    <property type="entry name" value="PRK05416.1"/>
    <property type="match status" value="1"/>
</dbReference>
<organism evidence="7 8">
    <name type="scientific">Sedimenticola selenatireducens</name>
    <dbReference type="NCBI Taxonomy" id="191960"/>
    <lineage>
        <taxon>Bacteria</taxon>
        <taxon>Pseudomonadati</taxon>
        <taxon>Pseudomonadota</taxon>
        <taxon>Gammaproteobacteria</taxon>
        <taxon>Chromatiales</taxon>
        <taxon>Sedimenticolaceae</taxon>
        <taxon>Sedimenticola</taxon>
    </lineage>
</organism>